<dbReference type="Pfam" id="PF00581">
    <property type="entry name" value="Rhodanese"/>
    <property type="match status" value="1"/>
</dbReference>
<keyword evidence="3" id="KW-1185">Reference proteome</keyword>
<dbReference type="InterPro" id="IPR050229">
    <property type="entry name" value="GlpE_sulfurtransferase"/>
</dbReference>
<feature type="domain" description="Rhodanese" evidence="1">
    <location>
        <begin position="10"/>
        <end position="97"/>
    </location>
</feature>
<dbReference type="EMBL" id="CP068053">
    <property type="protein sequence ID" value="QQT02335.1"/>
    <property type="molecule type" value="Genomic_DNA"/>
</dbReference>
<dbReference type="PANTHER" id="PTHR43031">
    <property type="entry name" value="FAD-DEPENDENT OXIDOREDUCTASE"/>
    <property type="match status" value="1"/>
</dbReference>
<dbReference type="InterPro" id="IPR036873">
    <property type="entry name" value="Rhodanese-like_dom_sf"/>
</dbReference>
<dbReference type="InterPro" id="IPR001763">
    <property type="entry name" value="Rhodanese-like_dom"/>
</dbReference>
<dbReference type="RefSeq" id="WP_051387799.1">
    <property type="nucleotide sequence ID" value="NZ_CP068053.1"/>
</dbReference>
<dbReference type="SMART" id="SM00450">
    <property type="entry name" value="RHOD"/>
    <property type="match status" value="1"/>
</dbReference>
<dbReference type="PANTHER" id="PTHR43031:SF1">
    <property type="entry name" value="PYRIDINE NUCLEOTIDE-DISULPHIDE OXIDOREDUCTASE"/>
    <property type="match status" value="1"/>
</dbReference>
<accession>A0A974S306</accession>
<evidence type="ECO:0000313" key="3">
    <source>
        <dbReference type="Proteomes" id="UP000595254"/>
    </source>
</evidence>
<organism evidence="2 3">
    <name type="scientific">Peribacillus psychrosaccharolyticus</name>
    <name type="common">Bacillus psychrosaccharolyticus</name>
    <dbReference type="NCBI Taxonomy" id="1407"/>
    <lineage>
        <taxon>Bacteria</taxon>
        <taxon>Bacillati</taxon>
        <taxon>Bacillota</taxon>
        <taxon>Bacilli</taxon>
        <taxon>Bacillales</taxon>
        <taxon>Bacillaceae</taxon>
        <taxon>Peribacillus</taxon>
    </lineage>
</organism>
<dbReference type="Gene3D" id="3.40.250.10">
    <property type="entry name" value="Rhodanese-like domain"/>
    <property type="match status" value="1"/>
</dbReference>
<reference evidence="2 3" key="1">
    <citation type="submission" date="2021-01" db="EMBL/GenBank/DDBJ databases">
        <title>FDA dAtabase for Regulatory Grade micrObial Sequences (FDA-ARGOS): Supporting development and validation of Infectious Disease Dx tests.</title>
        <authorList>
            <person name="Nelson B."/>
            <person name="Plummer A."/>
            <person name="Tallon L."/>
            <person name="Sadzewicz L."/>
            <person name="Zhao X."/>
            <person name="Boylan J."/>
            <person name="Ott S."/>
            <person name="Bowen H."/>
            <person name="Vavikolanu K."/>
            <person name="Mehta A."/>
            <person name="Aluvathingal J."/>
            <person name="Nadendla S."/>
            <person name="Myers T."/>
            <person name="Yan Y."/>
            <person name="Sichtig H."/>
        </authorList>
    </citation>
    <scope>NUCLEOTIDE SEQUENCE [LARGE SCALE GENOMIC DNA]</scope>
    <source>
        <strain evidence="2 3">FDAARGOS_1161</strain>
    </source>
</reference>
<dbReference type="SUPFAM" id="SSF52821">
    <property type="entry name" value="Rhodanese/Cell cycle control phosphatase"/>
    <property type="match status" value="1"/>
</dbReference>
<dbReference type="Proteomes" id="UP000595254">
    <property type="component" value="Chromosome"/>
</dbReference>
<dbReference type="AlphaFoldDB" id="A0A974S306"/>
<protein>
    <submittedName>
        <fullName evidence="2">Rhodanese-like domain-containing protein</fullName>
    </submittedName>
</protein>
<proteinExistence type="predicted"/>
<dbReference type="PROSITE" id="PS50206">
    <property type="entry name" value="RHODANESE_3"/>
    <property type="match status" value="1"/>
</dbReference>
<sequence>MDYLKAKKENPDHYMLIDVRNGMPEEKITDALMIPEAELVNRLSELPRDKELIIYCWDVWCNTASKAALVLLENGFSVKELSGGIAAWKTMNFQTTLLKAENECGC</sequence>
<dbReference type="KEGG" id="ppsr:I6J18_11140"/>
<gene>
    <name evidence="2" type="ORF">I6J18_11140</name>
</gene>
<evidence type="ECO:0000313" key="2">
    <source>
        <dbReference type="EMBL" id="QQT02335.1"/>
    </source>
</evidence>
<name>A0A974S306_PERPY</name>
<evidence type="ECO:0000259" key="1">
    <source>
        <dbReference type="PROSITE" id="PS50206"/>
    </source>
</evidence>